<dbReference type="EMBL" id="JAZBJZ010000050">
    <property type="protein sequence ID" value="MEE3717717.1"/>
    <property type="molecule type" value="Genomic_DNA"/>
</dbReference>
<dbReference type="InterPro" id="IPR002716">
    <property type="entry name" value="PIN_dom"/>
</dbReference>
<dbReference type="Pfam" id="PF01850">
    <property type="entry name" value="PIN"/>
    <property type="match status" value="1"/>
</dbReference>
<dbReference type="GO" id="GO:0004521">
    <property type="term" value="F:RNA endonuclease activity"/>
    <property type="evidence" value="ECO:0007669"/>
    <property type="project" value="InterPro"/>
</dbReference>
<name>A0AAW9PU72_9CYAN</name>
<dbReference type="AlphaFoldDB" id="A0AAW9PU72"/>
<comment type="caution">
    <text evidence="2">The sequence shown here is derived from an EMBL/GenBank/DDBJ whole genome shotgun (WGS) entry which is preliminary data.</text>
</comment>
<dbReference type="InterPro" id="IPR039018">
    <property type="entry name" value="VapC20-like"/>
</dbReference>
<evidence type="ECO:0000313" key="2">
    <source>
        <dbReference type="EMBL" id="MEE3717717.1"/>
    </source>
</evidence>
<dbReference type="PANTHER" id="PTHR42188">
    <property type="entry name" value="23S RRNA-SPECIFIC ENDONUCLEASE VAPC20"/>
    <property type="match status" value="1"/>
</dbReference>
<evidence type="ECO:0000313" key="3">
    <source>
        <dbReference type="Proteomes" id="UP001333818"/>
    </source>
</evidence>
<keyword evidence="3" id="KW-1185">Reference proteome</keyword>
<evidence type="ECO:0000259" key="1">
    <source>
        <dbReference type="Pfam" id="PF01850"/>
    </source>
</evidence>
<dbReference type="Proteomes" id="UP001333818">
    <property type="component" value="Unassembled WGS sequence"/>
</dbReference>
<reference evidence="2" key="1">
    <citation type="submission" date="2024-01" db="EMBL/GenBank/DDBJ databases">
        <title>Bank of Algae and Cyanobacteria of the Azores (BACA) strain genomes.</title>
        <authorList>
            <person name="Luz R."/>
            <person name="Cordeiro R."/>
            <person name="Fonseca A."/>
            <person name="Goncalves V."/>
        </authorList>
    </citation>
    <scope>NUCLEOTIDE SEQUENCE</scope>
    <source>
        <strain evidence="2">BACA0141</strain>
    </source>
</reference>
<feature type="domain" description="PIN" evidence="1">
    <location>
        <begin position="4"/>
        <end position="132"/>
    </location>
</feature>
<sequence length="140" mass="16474">MKTVFADTGFWIALLNPKDRWHRKSLTLYQSLEAQQVRVITSEMVLTELLNFFSKFHSFARKEVALRVQQMKQHPNVTVIPQNTKQFDLALELYLQREDKQWSLTDCCSFLIMKELDITTALAHDKHFIQAGFQNLLNDE</sequence>
<dbReference type="InterPro" id="IPR029060">
    <property type="entry name" value="PIN-like_dom_sf"/>
</dbReference>
<accession>A0AAW9PU72</accession>
<organism evidence="2 3">
    <name type="scientific">Tumidithrix elongata BACA0141</name>
    <dbReference type="NCBI Taxonomy" id="2716417"/>
    <lineage>
        <taxon>Bacteria</taxon>
        <taxon>Bacillati</taxon>
        <taxon>Cyanobacteriota</taxon>
        <taxon>Cyanophyceae</taxon>
        <taxon>Pseudanabaenales</taxon>
        <taxon>Pseudanabaenaceae</taxon>
        <taxon>Tumidithrix</taxon>
        <taxon>Tumidithrix elongata</taxon>
    </lineage>
</organism>
<protein>
    <submittedName>
        <fullName evidence="2">PIN domain-containing protein</fullName>
    </submittedName>
</protein>
<proteinExistence type="predicted"/>
<dbReference type="Gene3D" id="3.40.50.1010">
    <property type="entry name" value="5'-nuclease"/>
    <property type="match status" value="1"/>
</dbReference>
<dbReference type="PANTHER" id="PTHR42188:SF1">
    <property type="entry name" value="23S RRNA-SPECIFIC ENDONUCLEASE VAPC20"/>
    <property type="match status" value="1"/>
</dbReference>
<gene>
    <name evidence="2" type="ORF">V2H45_13330</name>
</gene>
<dbReference type="RefSeq" id="WP_330484148.1">
    <property type="nucleotide sequence ID" value="NZ_JAZBJZ010000050.1"/>
</dbReference>
<dbReference type="GO" id="GO:0016075">
    <property type="term" value="P:rRNA catabolic process"/>
    <property type="evidence" value="ECO:0007669"/>
    <property type="project" value="TreeGrafter"/>
</dbReference>
<dbReference type="SUPFAM" id="SSF88723">
    <property type="entry name" value="PIN domain-like"/>
    <property type="match status" value="1"/>
</dbReference>